<dbReference type="PANTHER" id="PTHR31944">
    <property type="entry name" value="HEME-RESPONSIVE ZINC FINGER TRANSCRIPTION FACTOR HAP1"/>
    <property type="match status" value="1"/>
</dbReference>
<dbReference type="GO" id="GO:0001228">
    <property type="term" value="F:DNA-binding transcription activator activity, RNA polymerase II-specific"/>
    <property type="evidence" value="ECO:0007669"/>
    <property type="project" value="TreeGrafter"/>
</dbReference>
<evidence type="ECO:0000256" key="2">
    <source>
        <dbReference type="ARBA" id="ARBA00022833"/>
    </source>
</evidence>
<dbReference type="GO" id="GO:0008270">
    <property type="term" value="F:zinc ion binding"/>
    <property type="evidence" value="ECO:0007669"/>
    <property type="project" value="InterPro"/>
</dbReference>
<feature type="compositionally biased region" description="Polar residues" evidence="7">
    <location>
        <begin position="41"/>
        <end position="51"/>
    </location>
</feature>
<proteinExistence type="predicted"/>
<dbReference type="GO" id="GO:0006351">
    <property type="term" value="P:DNA-templated transcription"/>
    <property type="evidence" value="ECO:0007669"/>
    <property type="project" value="InterPro"/>
</dbReference>
<keyword evidence="2" id="KW-0862">Zinc</keyword>
<evidence type="ECO:0000256" key="1">
    <source>
        <dbReference type="ARBA" id="ARBA00022723"/>
    </source>
</evidence>
<evidence type="ECO:0000313" key="10">
    <source>
        <dbReference type="Proteomes" id="UP000053958"/>
    </source>
</evidence>
<feature type="compositionally biased region" description="Polar residues" evidence="7">
    <location>
        <begin position="649"/>
        <end position="659"/>
    </location>
</feature>
<keyword evidence="10" id="KW-1185">Reference proteome</keyword>
<protein>
    <recommendedName>
        <fullName evidence="8">Xylanolytic transcriptional activator regulatory domain-containing protein</fullName>
    </recommendedName>
</protein>
<comment type="caution">
    <text evidence="9">The sequence shown here is derived from an EMBL/GenBank/DDBJ whole genome shotgun (WGS) entry which is preliminary data.</text>
</comment>
<feature type="domain" description="Xylanolytic transcriptional activator regulatory" evidence="8">
    <location>
        <begin position="304"/>
        <end position="378"/>
    </location>
</feature>
<evidence type="ECO:0000256" key="7">
    <source>
        <dbReference type="SAM" id="MobiDB-lite"/>
    </source>
</evidence>
<dbReference type="Pfam" id="PF04082">
    <property type="entry name" value="Fungal_trans"/>
    <property type="match status" value="1"/>
</dbReference>
<dbReference type="GO" id="GO:0005634">
    <property type="term" value="C:nucleus"/>
    <property type="evidence" value="ECO:0007669"/>
    <property type="project" value="TreeGrafter"/>
</dbReference>
<dbReference type="SMART" id="SM00906">
    <property type="entry name" value="Fungal_trans"/>
    <property type="match status" value="1"/>
</dbReference>
<feature type="region of interest" description="Disordered" evidence="7">
    <location>
        <begin position="636"/>
        <end position="659"/>
    </location>
</feature>
<reference evidence="9 10" key="1">
    <citation type="submission" date="2015-04" db="EMBL/GenBank/DDBJ databases">
        <authorList>
            <person name="Heijne W.H."/>
            <person name="Fedorova N.D."/>
            <person name="Nierman W.C."/>
            <person name="Vollebregt A.W."/>
            <person name="Zhao Z."/>
            <person name="Wu L."/>
            <person name="Kumar M."/>
            <person name="Stam H."/>
            <person name="van den Berg M.A."/>
            <person name="Pel H.J."/>
        </authorList>
    </citation>
    <scope>NUCLEOTIDE SEQUENCE [LARGE SCALE GENOMIC DNA]</scope>
    <source>
        <strain evidence="9 10">CBS 393.64</strain>
    </source>
</reference>
<keyword evidence="5" id="KW-0804">Transcription</keyword>
<evidence type="ECO:0000256" key="3">
    <source>
        <dbReference type="ARBA" id="ARBA00023015"/>
    </source>
</evidence>
<keyword evidence="6" id="KW-0539">Nucleus</keyword>
<dbReference type="InterPro" id="IPR051430">
    <property type="entry name" value="Fungal_TF_Env_Response"/>
</dbReference>
<keyword evidence="4" id="KW-0238">DNA-binding</keyword>
<feature type="region of interest" description="Disordered" evidence="7">
    <location>
        <begin position="40"/>
        <end position="87"/>
    </location>
</feature>
<dbReference type="AlphaFoldDB" id="A0A0F4Z0C7"/>
<gene>
    <name evidence="9" type="ORF">T310_2677</name>
</gene>
<organism evidence="9 10">
    <name type="scientific">Rasamsonia emersonii (strain ATCC 16479 / CBS 393.64 / IMI 116815)</name>
    <dbReference type="NCBI Taxonomy" id="1408163"/>
    <lineage>
        <taxon>Eukaryota</taxon>
        <taxon>Fungi</taxon>
        <taxon>Dikarya</taxon>
        <taxon>Ascomycota</taxon>
        <taxon>Pezizomycotina</taxon>
        <taxon>Eurotiomycetes</taxon>
        <taxon>Eurotiomycetidae</taxon>
        <taxon>Eurotiales</taxon>
        <taxon>Trichocomaceae</taxon>
        <taxon>Rasamsonia</taxon>
    </lineage>
</organism>
<dbReference type="EMBL" id="LASV01000105">
    <property type="protein sequence ID" value="KKA23318.1"/>
    <property type="molecule type" value="Genomic_DNA"/>
</dbReference>
<dbReference type="PANTHER" id="PTHR31944:SF129">
    <property type="entry name" value="ASPYRIDONES CLUSTER REGULATOR APDR-RELATED"/>
    <property type="match status" value="1"/>
</dbReference>
<keyword evidence="1" id="KW-0479">Metal-binding</keyword>
<evidence type="ECO:0000256" key="6">
    <source>
        <dbReference type="ARBA" id="ARBA00023242"/>
    </source>
</evidence>
<evidence type="ECO:0000256" key="4">
    <source>
        <dbReference type="ARBA" id="ARBA00023125"/>
    </source>
</evidence>
<dbReference type="RefSeq" id="XP_013329930.1">
    <property type="nucleotide sequence ID" value="XM_013474476.1"/>
</dbReference>
<evidence type="ECO:0000313" key="9">
    <source>
        <dbReference type="EMBL" id="KKA23318.1"/>
    </source>
</evidence>
<name>A0A0F4Z0C7_RASE3</name>
<dbReference type="CDD" id="cd12148">
    <property type="entry name" value="fungal_TF_MHR"/>
    <property type="match status" value="1"/>
</dbReference>
<dbReference type="Proteomes" id="UP000053958">
    <property type="component" value="Unassembled WGS sequence"/>
</dbReference>
<dbReference type="InterPro" id="IPR007219">
    <property type="entry name" value="XnlR_reg_dom"/>
</dbReference>
<accession>A0A0F4Z0C7</accession>
<dbReference type="GeneID" id="25315028"/>
<dbReference type="OrthoDB" id="4337792at2759"/>
<dbReference type="GO" id="GO:0000978">
    <property type="term" value="F:RNA polymerase II cis-regulatory region sequence-specific DNA binding"/>
    <property type="evidence" value="ECO:0007669"/>
    <property type="project" value="TreeGrafter"/>
</dbReference>
<feature type="compositionally biased region" description="Polar residues" evidence="7">
    <location>
        <begin position="69"/>
        <end position="81"/>
    </location>
</feature>
<evidence type="ECO:0000259" key="8">
    <source>
        <dbReference type="SMART" id="SM00906"/>
    </source>
</evidence>
<sequence length="659" mass="73927">MDEYISGPPTDAKALTPEVTSLAQSSRSISQAAPTLPAISTYLSPTSSTPGRAQHEHAGRGLSDAVPSVRTTGSFDTSSRPANPDAERRLQDISDQLRLLKQQICQQSPADPTKGARAADSFQFNAMRTASVDVDTHDHSSLNSDLLSFEIQELVRKSKALARRLKMQGVNPLLSVQEAQKTIPPREMADALVSHYIRIMEGPFRILHIPSFWKEYCQYWSNPHAAHTTFVVNLMLVMSIGARFYRDAPDEIHLRSLACQWIYTAQAWVSAPLQKRDRLTVAGLQTQCLLVLARQVNAAGGNLVWIAAGTLLRTAVFLGLHRAPQYFARMSPLQAEIRRRLWSTVFELNLQSALDSGMPPMISMEDFDTLPPTNVDDDQIDDTTSTSQSITACQTWTQTSLQIILRQSLRTRLEVVRRVNHFFSEESYDEILRLSTQMFNALRDSKQLLQTYPPSSTDQTATTFHSNLLDHLLRRFLLALHRPYAAKARHDARYYYSRKVCLDNSMVVHSPERDEDFFRLLVVGRGLFRETIQHAAITLCIEVVTQLEEDALDPTTLQRNRVNRERIVERVKTILPLVEERLKAGETNIKGYVFTSMALAQIEAMEAGLEPRPLVLEAGKSSASHCLEILKANIRSTQSEGGHPEDGPSQGSLEQENVN</sequence>
<evidence type="ECO:0000256" key="5">
    <source>
        <dbReference type="ARBA" id="ARBA00023163"/>
    </source>
</evidence>
<keyword evidence="3" id="KW-0805">Transcription regulation</keyword>